<dbReference type="Proteomes" id="UP000696280">
    <property type="component" value="Unassembled WGS sequence"/>
</dbReference>
<comment type="caution">
    <text evidence="1">The sequence shown here is derived from an EMBL/GenBank/DDBJ whole genome shotgun (WGS) entry which is preliminary data.</text>
</comment>
<evidence type="ECO:0000313" key="1">
    <source>
        <dbReference type="EMBL" id="CAG8953797.1"/>
    </source>
</evidence>
<evidence type="ECO:0000313" key="2">
    <source>
        <dbReference type="Proteomes" id="UP000696280"/>
    </source>
</evidence>
<protein>
    <submittedName>
        <fullName evidence="1">Uncharacterized protein</fullName>
    </submittedName>
</protein>
<proteinExistence type="predicted"/>
<gene>
    <name evidence="1" type="ORF">HYFRA_00006689</name>
</gene>
<keyword evidence="2" id="KW-1185">Reference proteome</keyword>
<sequence>MAGFGASSPPALPWTDQMGILQFLHYLYVVEFDVEVLVDGLQHALDLDVVLELDGDFMVYQGLEEAIYGKWTPRNLSEPEAGTSTSELVEALSVTKKPPTIHLILFASPLGTNAIQEVYVPRKLQSMCIRKSISIAKFAVEISFTFDVVSANEDGSLFRRIGKWTQSFRNPSQPIRRAVEFLPYIGSRTMWGQVSKHDRTGTTSRPHYALVSLIAHCLGLNACIYERTIFQE</sequence>
<accession>A0A9N9PTS1</accession>
<dbReference type="AlphaFoldDB" id="A0A9N9PTS1"/>
<organism evidence="1 2">
    <name type="scientific">Hymenoscyphus fraxineus</name>
    <dbReference type="NCBI Taxonomy" id="746836"/>
    <lineage>
        <taxon>Eukaryota</taxon>
        <taxon>Fungi</taxon>
        <taxon>Dikarya</taxon>
        <taxon>Ascomycota</taxon>
        <taxon>Pezizomycotina</taxon>
        <taxon>Leotiomycetes</taxon>
        <taxon>Helotiales</taxon>
        <taxon>Helotiaceae</taxon>
        <taxon>Hymenoscyphus</taxon>
    </lineage>
</organism>
<dbReference type="EMBL" id="CAJVRL010000052">
    <property type="protein sequence ID" value="CAG8953797.1"/>
    <property type="molecule type" value="Genomic_DNA"/>
</dbReference>
<reference evidence="1" key="1">
    <citation type="submission" date="2021-07" db="EMBL/GenBank/DDBJ databases">
        <authorList>
            <person name="Durling M."/>
        </authorList>
    </citation>
    <scope>NUCLEOTIDE SEQUENCE</scope>
</reference>
<name>A0A9N9PTS1_9HELO</name>